<name>A0A0K8QL01_9GAMM</name>
<dbReference type="RefSeq" id="WP_062535547.1">
    <property type="nucleotide sequence ID" value="NZ_DF970163.1"/>
</dbReference>
<keyword evidence="3" id="KW-1185">Reference proteome</keyword>
<dbReference type="AlphaFoldDB" id="A0A0K8QL01"/>
<proteinExistence type="predicted"/>
<dbReference type="Proteomes" id="UP000253740">
    <property type="component" value="Unassembled WGS sequence"/>
</dbReference>
<sequence length="152" mass="15966">MLACAALLATAATAEAATRRVAPERLEHYWILSNRADLTADAPISGRNLDKPSCAAVSYTIGSDGATYDLKLERVVPPGDLGKVAMSLVANMRYAFAPGNLAREPVRTYLIVPFNLPRPPADASSAAQAEVQAERDRIGAACRLPGYGGPAG</sequence>
<accession>A0A0K8QL01</accession>
<feature type="signal peptide" evidence="1">
    <location>
        <begin position="1"/>
        <end position="16"/>
    </location>
</feature>
<dbReference type="EMBL" id="DF970163">
    <property type="protein sequence ID" value="GAP65620.1"/>
    <property type="molecule type" value="Genomic_DNA"/>
</dbReference>
<dbReference type="OrthoDB" id="5957272at2"/>
<gene>
    <name evidence="2" type="ORF">MBSD_n0910</name>
</gene>
<evidence type="ECO:0000313" key="3">
    <source>
        <dbReference type="Proteomes" id="UP000253740"/>
    </source>
</evidence>
<organism evidence="2">
    <name type="scientific">Mizugakiibacter sediminis</name>
    <dbReference type="NCBI Taxonomy" id="1475481"/>
    <lineage>
        <taxon>Bacteria</taxon>
        <taxon>Pseudomonadati</taxon>
        <taxon>Pseudomonadota</taxon>
        <taxon>Gammaproteobacteria</taxon>
        <taxon>Lysobacterales</taxon>
        <taxon>Rhodanobacteraceae</taxon>
        <taxon>Mizugakiibacter</taxon>
    </lineage>
</organism>
<protein>
    <submittedName>
        <fullName evidence="2">TonB family protein</fullName>
    </submittedName>
</protein>
<feature type="chain" id="PRO_5005515007" evidence="1">
    <location>
        <begin position="17"/>
        <end position="152"/>
    </location>
</feature>
<reference evidence="2" key="1">
    <citation type="submission" date="2015-08" db="EMBL/GenBank/DDBJ databases">
        <title>Complete DNA Sequence of Pseudomonas syringae pv. actinidiae, the Causal Agent of Kiwifruit Canker Disease.</title>
        <authorList>
            <person name="Rikkerink E.H.A."/>
            <person name="Fineran P.C."/>
        </authorList>
    </citation>
    <scope>NUCLEOTIDE SEQUENCE</scope>
    <source>
        <strain evidence="2">SkMP5</strain>
    </source>
</reference>
<evidence type="ECO:0000256" key="1">
    <source>
        <dbReference type="SAM" id="SignalP"/>
    </source>
</evidence>
<keyword evidence="1" id="KW-0732">Signal</keyword>
<evidence type="ECO:0000313" key="2">
    <source>
        <dbReference type="EMBL" id="GAP65620.1"/>
    </source>
</evidence>